<accession>A0A0F7SD95</accession>
<feature type="region of interest" description="Disordered" evidence="1">
    <location>
        <begin position="31"/>
        <end position="62"/>
    </location>
</feature>
<sequence>MASSTPQCQPATLERLYHVRSLCLRRQHQRDVDIQQHRPQQHLRSLDQEQRATREGAKMSNDVEKRIDGKVLCSEGGERT</sequence>
<evidence type="ECO:0000256" key="1">
    <source>
        <dbReference type="SAM" id="MobiDB-lite"/>
    </source>
</evidence>
<keyword evidence="3" id="KW-1185">Reference proteome</keyword>
<protein>
    <submittedName>
        <fullName evidence="2">Uncharacterized protein</fullName>
    </submittedName>
</protein>
<evidence type="ECO:0000313" key="2">
    <source>
        <dbReference type="EMBL" id="CDW99033.1"/>
    </source>
</evidence>
<feature type="compositionally biased region" description="Basic and acidic residues" evidence="1">
    <location>
        <begin position="44"/>
        <end position="62"/>
    </location>
</feature>
<organism evidence="2 3">
    <name type="scientific">Sporisorium scitamineum</name>
    <dbReference type="NCBI Taxonomy" id="49012"/>
    <lineage>
        <taxon>Eukaryota</taxon>
        <taxon>Fungi</taxon>
        <taxon>Dikarya</taxon>
        <taxon>Basidiomycota</taxon>
        <taxon>Ustilaginomycotina</taxon>
        <taxon>Ustilaginomycetes</taxon>
        <taxon>Ustilaginales</taxon>
        <taxon>Ustilaginaceae</taxon>
        <taxon>Sporisorium</taxon>
    </lineage>
</organism>
<evidence type="ECO:0000313" key="3">
    <source>
        <dbReference type="Proteomes" id="UP000242770"/>
    </source>
</evidence>
<dbReference type="EMBL" id="CCFA01004008">
    <property type="protein sequence ID" value="CDW99033.1"/>
    <property type="molecule type" value="Genomic_DNA"/>
</dbReference>
<dbReference type="Proteomes" id="UP000242770">
    <property type="component" value="Unassembled WGS sequence"/>
</dbReference>
<gene>
    <name evidence="2" type="primary">SSCI67630.1</name>
</gene>
<name>A0A0F7SD95_9BASI</name>
<proteinExistence type="predicted"/>
<dbReference type="AlphaFoldDB" id="A0A0F7SD95"/>
<reference evidence="3" key="1">
    <citation type="submission" date="2014-06" db="EMBL/GenBank/DDBJ databases">
        <authorList>
            <person name="Berkman P.J."/>
        </authorList>
    </citation>
    <scope>NUCLEOTIDE SEQUENCE [LARGE SCALE GENOMIC DNA]</scope>
</reference>